<proteinExistence type="predicted"/>
<gene>
    <name evidence="2" type="ORF">K8V47_07250</name>
</gene>
<dbReference type="AlphaFoldDB" id="A0A921E8N5"/>
<keyword evidence="1" id="KW-0812">Transmembrane</keyword>
<feature type="transmembrane region" description="Helical" evidence="1">
    <location>
        <begin position="372"/>
        <end position="395"/>
    </location>
</feature>
<feature type="transmembrane region" description="Helical" evidence="1">
    <location>
        <begin position="402"/>
        <end position="418"/>
    </location>
</feature>
<organism evidence="2 3">
    <name type="scientific">Candidatus Amulumruptor caecigallinarius</name>
    <dbReference type="NCBI Taxonomy" id="2109911"/>
    <lineage>
        <taxon>Bacteria</taxon>
        <taxon>Pseudomonadati</taxon>
        <taxon>Bacteroidota</taxon>
        <taxon>Bacteroidia</taxon>
        <taxon>Bacteroidales</taxon>
        <taxon>Muribaculaceae</taxon>
        <taxon>Candidatus Amulumruptor</taxon>
    </lineage>
</organism>
<evidence type="ECO:0000313" key="3">
    <source>
        <dbReference type="Proteomes" id="UP000711407"/>
    </source>
</evidence>
<evidence type="ECO:0000313" key="2">
    <source>
        <dbReference type="EMBL" id="HJE39533.1"/>
    </source>
</evidence>
<accession>A0A921E8N5</accession>
<keyword evidence="1" id="KW-1133">Transmembrane helix</keyword>
<feature type="transmembrane region" description="Helical" evidence="1">
    <location>
        <begin position="21"/>
        <end position="40"/>
    </location>
</feature>
<name>A0A921E8N5_9BACT</name>
<evidence type="ECO:0000256" key="1">
    <source>
        <dbReference type="SAM" id="Phobius"/>
    </source>
</evidence>
<comment type="caution">
    <text evidence="2">The sequence shown here is derived from an EMBL/GenBank/DDBJ whole genome shotgun (WGS) entry which is preliminary data.</text>
</comment>
<dbReference type="Proteomes" id="UP000711407">
    <property type="component" value="Unassembled WGS sequence"/>
</dbReference>
<sequence length="430" mass="49910">MPPRTFQSLKTRISREFSGRYRIIYLIAALEALLCFLPGMGWEGLDTGSYIEVWRFYDISRLETFVDMFRTPVYPLFIGIATLDERLPLTFLLFAQWLVFIATIPYFRRLASEIVRHQGITFWMTAFYAVYWGVIEVNYYAMSESLSQSFLVFFTYFAVLGIRRGGMRRMCLGAFWLLMLVFLRPAFCYLPLVYAAVCIYMALRRCREGVLGLVLTVLVAMAMSGYACVFDRKYGYFAMSDVSTYNNYIRCLYSGILDEQFYLPEMRPYMKKPDPVTGKPTWTESIPSHMNHSTEFHHCVTANINAHKYEFLKATVYTFPSFWRCRANQCASLYWPVGMMLTLGMDTAAVLVMIYISVAATAMFRHKMLMPVPLLIAGIWITHAMVTWLGAYWAFDRLIQPVFPMLILVFGHLCSFFTKTRTARDVFCGR</sequence>
<feature type="transmembrane region" description="Helical" evidence="1">
    <location>
        <begin position="209"/>
        <end position="230"/>
    </location>
</feature>
<keyword evidence="1" id="KW-0472">Membrane</keyword>
<feature type="transmembrane region" description="Helical" evidence="1">
    <location>
        <begin position="174"/>
        <end position="203"/>
    </location>
</feature>
<dbReference type="EMBL" id="DYXT01000038">
    <property type="protein sequence ID" value="HJE39533.1"/>
    <property type="molecule type" value="Genomic_DNA"/>
</dbReference>
<feature type="transmembrane region" description="Helical" evidence="1">
    <location>
        <begin position="333"/>
        <end position="360"/>
    </location>
</feature>
<feature type="transmembrane region" description="Helical" evidence="1">
    <location>
        <begin position="87"/>
        <end position="107"/>
    </location>
</feature>
<reference evidence="2" key="1">
    <citation type="journal article" date="2021" name="PeerJ">
        <title>Extensive microbial diversity within the chicken gut microbiome revealed by metagenomics and culture.</title>
        <authorList>
            <person name="Gilroy R."/>
            <person name="Ravi A."/>
            <person name="Getino M."/>
            <person name="Pursley I."/>
            <person name="Horton D.L."/>
            <person name="Alikhan N.F."/>
            <person name="Baker D."/>
            <person name="Gharbi K."/>
            <person name="Hall N."/>
            <person name="Watson M."/>
            <person name="Adriaenssens E.M."/>
            <person name="Foster-Nyarko E."/>
            <person name="Jarju S."/>
            <person name="Secka A."/>
            <person name="Antonio M."/>
            <person name="Oren A."/>
            <person name="Chaudhuri R.R."/>
            <person name="La Ragione R."/>
            <person name="Hildebrand F."/>
            <person name="Pallen M.J."/>
        </authorList>
    </citation>
    <scope>NUCLEOTIDE SEQUENCE</scope>
    <source>
        <strain evidence="2">4100</strain>
    </source>
</reference>
<protein>
    <submittedName>
        <fullName evidence="2">Uncharacterized protein</fullName>
    </submittedName>
</protein>
<feature type="transmembrane region" description="Helical" evidence="1">
    <location>
        <begin position="119"/>
        <end position="140"/>
    </location>
</feature>
<reference evidence="2" key="2">
    <citation type="submission" date="2021-09" db="EMBL/GenBank/DDBJ databases">
        <authorList>
            <person name="Gilroy R."/>
        </authorList>
    </citation>
    <scope>NUCLEOTIDE SEQUENCE</scope>
    <source>
        <strain evidence="2">4100</strain>
    </source>
</reference>